<name>A0A1H3FZU8_9PSEU</name>
<dbReference type="OrthoDB" id="6059373at2"/>
<feature type="transmembrane region" description="Helical" evidence="1">
    <location>
        <begin position="57"/>
        <end position="76"/>
    </location>
</feature>
<keyword evidence="1" id="KW-1133">Transmembrane helix</keyword>
<accession>A0A1H3FZU8</accession>
<feature type="transmembrane region" description="Helical" evidence="1">
    <location>
        <begin position="116"/>
        <end position="136"/>
    </location>
</feature>
<proteinExistence type="predicted"/>
<evidence type="ECO:0000256" key="1">
    <source>
        <dbReference type="SAM" id="Phobius"/>
    </source>
</evidence>
<keyword evidence="1" id="KW-0472">Membrane</keyword>
<feature type="transmembrane region" description="Helical" evidence="1">
    <location>
        <begin position="26"/>
        <end position="45"/>
    </location>
</feature>
<keyword evidence="3" id="KW-1185">Reference proteome</keyword>
<evidence type="ECO:0000313" key="2">
    <source>
        <dbReference type="EMBL" id="SDX96365.1"/>
    </source>
</evidence>
<evidence type="ECO:0008006" key="4">
    <source>
        <dbReference type="Google" id="ProtNLM"/>
    </source>
</evidence>
<protein>
    <recommendedName>
        <fullName evidence="4">Transmembrane transport protein</fullName>
    </recommendedName>
</protein>
<gene>
    <name evidence="2" type="ORF">SAMN05421504_10460</name>
</gene>
<sequence>MDDFEQPSLTADQVLARLTPGARVRYAVVALAGLAGALLISALWVTEPVPARTQVAFGVLVLIGLGWAGFGVWALTCRGPLFARDRVVAGWLALAFSVLACAGMTVIAVVRSGNVLVAATTGAALVVAATTLLMRARARHAFLSRRKAELGP</sequence>
<dbReference type="RefSeq" id="WP_091290576.1">
    <property type="nucleotide sequence ID" value="NZ_FNON01000004.1"/>
</dbReference>
<dbReference type="STRING" id="589385.SAMN05421504_10460"/>
<keyword evidence="1" id="KW-0812">Transmembrane</keyword>
<feature type="transmembrane region" description="Helical" evidence="1">
    <location>
        <begin position="88"/>
        <end position="110"/>
    </location>
</feature>
<dbReference type="AlphaFoldDB" id="A0A1H3FZU8"/>
<dbReference type="Proteomes" id="UP000199515">
    <property type="component" value="Unassembled WGS sequence"/>
</dbReference>
<reference evidence="2 3" key="1">
    <citation type="submission" date="2016-10" db="EMBL/GenBank/DDBJ databases">
        <authorList>
            <person name="de Groot N.N."/>
        </authorList>
    </citation>
    <scope>NUCLEOTIDE SEQUENCE [LARGE SCALE GENOMIC DNA]</scope>
    <source>
        <strain evidence="2 3">CPCC 202699</strain>
    </source>
</reference>
<organism evidence="2 3">
    <name type="scientific">Amycolatopsis xylanica</name>
    <dbReference type="NCBI Taxonomy" id="589385"/>
    <lineage>
        <taxon>Bacteria</taxon>
        <taxon>Bacillati</taxon>
        <taxon>Actinomycetota</taxon>
        <taxon>Actinomycetes</taxon>
        <taxon>Pseudonocardiales</taxon>
        <taxon>Pseudonocardiaceae</taxon>
        <taxon>Amycolatopsis</taxon>
    </lineage>
</organism>
<evidence type="ECO:0000313" key="3">
    <source>
        <dbReference type="Proteomes" id="UP000199515"/>
    </source>
</evidence>
<dbReference type="EMBL" id="FNON01000004">
    <property type="protein sequence ID" value="SDX96365.1"/>
    <property type="molecule type" value="Genomic_DNA"/>
</dbReference>